<dbReference type="Pfam" id="PF00646">
    <property type="entry name" value="F-box"/>
    <property type="match status" value="1"/>
</dbReference>
<feature type="region of interest" description="Disordered" evidence="1">
    <location>
        <begin position="1"/>
        <end position="45"/>
    </location>
</feature>
<protein>
    <recommendedName>
        <fullName evidence="2">F-box domain-containing protein</fullName>
    </recommendedName>
</protein>
<evidence type="ECO:0000313" key="4">
    <source>
        <dbReference type="Proteomes" id="UP000017836"/>
    </source>
</evidence>
<evidence type="ECO:0000313" key="3">
    <source>
        <dbReference type="EMBL" id="ERN16943.1"/>
    </source>
</evidence>
<dbReference type="HOGENOM" id="CLU_2161808_0_0_1"/>
<dbReference type="Gramene" id="ERN16943">
    <property type="protein sequence ID" value="ERN16943"/>
    <property type="gene ID" value="AMTR_s00057p00190250"/>
</dbReference>
<evidence type="ECO:0000259" key="2">
    <source>
        <dbReference type="Pfam" id="PF00646"/>
    </source>
</evidence>
<sequence>MKLLLPLKSSSRKRKGCSREEEEVSESSHGLRRLRISKNEGRARDDGENLWSEIPFDILRLILERLTMPNSVRAAAVCKHWARLGCSNFVKHPPMANARYPGQGQCVLAHA</sequence>
<name>U5D967_AMBTC</name>
<dbReference type="EMBL" id="KI392405">
    <property type="protein sequence ID" value="ERN16943.1"/>
    <property type="molecule type" value="Genomic_DNA"/>
</dbReference>
<dbReference type="Proteomes" id="UP000017836">
    <property type="component" value="Unassembled WGS sequence"/>
</dbReference>
<dbReference type="Gene3D" id="1.20.1280.50">
    <property type="match status" value="1"/>
</dbReference>
<dbReference type="InterPro" id="IPR001810">
    <property type="entry name" value="F-box_dom"/>
</dbReference>
<gene>
    <name evidence="3" type="ORF">AMTR_s00057p00190250</name>
</gene>
<organism evidence="3 4">
    <name type="scientific">Amborella trichopoda</name>
    <dbReference type="NCBI Taxonomy" id="13333"/>
    <lineage>
        <taxon>Eukaryota</taxon>
        <taxon>Viridiplantae</taxon>
        <taxon>Streptophyta</taxon>
        <taxon>Embryophyta</taxon>
        <taxon>Tracheophyta</taxon>
        <taxon>Spermatophyta</taxon>
        <taxon>Magnoliopsida</taxon>
        <taxon>Amborellales</taxon>
        <taxon>Amborellaceae</taxon>
        <taxon>Amborella</taxon>
    </lineage>
</organism>
<accession>U5D967</accession>
<dbReference type="InterPro" id="IPR036047">
    <property type="entry name" value="F-box-like_dom_sf"/>
</dbReference>
<proteinExistence type="predicted"/>
<feature type="domain" description="F-box" evidence="2">
    <location>
        <begin position="51"/>
        <end position="85"/>
    </location>
</feature>
<dbReference type="AlphaFoldDB" id="U5D967"/>
<keyword evidence="4" id="KW-1185">Reference proteome</keyword>
<dbReference type="CDD" id="cd09917">
    <property type="entry name" value="F-box_SF"/>
    <property type="match status" value="1"/>
</dbReference>
<dbReference type="SUPFAM" id="SSF81383">
    <property type="entry name" value="F-box domain"/>
    <property type="match status" value="1"/>
</dbReference>
<reference evidence="4" key="1">
    <citation type="journal article" date="2013" name="Science">
        <title>The Amborella genome and the evolution of flowering plants.</title>
        <authorList>
            <consortium name="Amborella Genome Project"/>
        </authorList>
    </citation>
    <scope>NUCLEOTIDE SEQUENCE [LARGE SCALE GENOMIC DNA]</scope>
</reference>
<evidence type="ECO:0000256" key="1">
    <source>
        <dbReference type="SAM" id="MobiDB-lite"/>
    </source>
</evidence>